<dbReference type="EMBL" id="JABWUV010000018">
    <property type="protein sequence ID" value="KAF6290999.1"/>
    <property type="molecule type" value="Genomic_DNA"/>
</dbReference>
<name>A0A7J7SRB1_MYOMY</name>
<accession>A0A7J7SRB1</accession>
<comment type="caution">
    <text evidence="2">The sequence shown here is derived from an EMBL/GenBank/DDBJ whole genome shotgun (WGS) entry which is preliminary data.</text>
</comment>
<feature type="region of interest" description="Disordered" evidence="1">
    <location>
        <begin position="195"/>
        <end position="225"/>
    </location>
</feature>
<proteinExistence type="predicted"/>
<gene>
    <name evidence="2" type="ORF">mMyoMyo1_009379</name>
</gene>
<dbReference type="Proteomes" id="UP000527355">
    <property type="component" value="Unassembled WGS sequence"/>
</dbReference>
<feature type="compositionally biased region" description="Basic and acidic residues" evidence="1">
    <location>
        <begin position="210"/>
        <end position="223"/>
    </location>
</feature>
<organism evidence="2 3">
    <name type="scientific">Myotis myotis</name>
    <name type="common">Greater mouse-eared bat</name>
    <name type="synonym">Vespertilio myotis</name>
    <dbReference type="NCBI Taxonomy" id="51298"/>
    <lineage>
        <taxon>Eukaryota</taxon>
        <taxon>Metazoa</taxon>
        <taxon>Chordata</taxon>
        <taxon>Craniata</taxon>
        <taxon>Vertebrata</taxon>
        <taxon>Euteleostomi</taxon>
        <taxon>Mammalia</taxon>
        <taxon>Eutheria</taxon>
        <taxon>Laurasiatheria</taxon>
        <taxon>Chiroptera</taxon>
        <taxon>Yangochiroptera</taxon>
        <taxon>Vespertilionidae</taxon>
        <taxon>Myotis</taxon>
    </lineage>
</organism>
<keyword evidence="3" id="KW-1185">Reference proteome</keyword>
<protein>
    <submittedName>
        <fullName evidence="2">Uncharacterized protein</fullName>
    </submittedName>
</protein>
<sequence>MLWHVYFPNRTLFIAGRAVWVKAKQGAQVRRGLEPFLGTYSLCPFSTMWTHTLVPCSHIIPLESSTWQCIHLLLVCISPVLGPWLLESGYKLCKRPAGLFRCFHLLLDWIEWRQWWGCTYGKPSGDFSLLLGQEEELCYGTMKTRKAVNIAMLAYPHQPWWAEEKNMCRMLVQLHAKSACGTLCSLPHPQTPFEDKFSLGPLPNGKGRSNGREEGRGKARKEATNLSQGPNYPWCFRITNFEELGDTLEVNWFQNCFLINATAHYHECEIKGI</sequence>
<dbReference type="AlphaFoldDB" id="A0A7J7SRB1"/>
<evidence type="ECO:0000313" key="3">
    <source>
        <dbReference type="Proteomes" id="UP000527355"/>
    </source>
</evidence>
<reference evidence="2 3" key="1">
    <citation type="journal article" date="2020" name="Nature">
        <title>Six reference-quality genomes reveal evolution of bat adaptations.</title>
        <authorList>
            <person name="Jebb D."/>
            <person name="Huang Z."/>
            <person name="Pippel M."/>
            <person name="Hughes G.M."/>
            <person name="Lavrichenko K."/>
            <person name="Devanna P."/>
            <person name="Winkler S."/>
            <person name="Jermiin L.S."/>
            <person name="Skirmuntt E.C."/>
            <person name="Katzourakis A."/>
            <person name="Burkitt-Gray L."/>
            <person name="Ray D.A."/>
            <person name="Sullivan K.A.M."/>
            <person name="Roscito J.G."/>
            <person name="Kirilenko B.M."/>
            <person name="Davalos L.M."/>
            <person name="Corthals A.P."/>
            <person name="Power M.L."/>
            <person name="Jones G."/>
            <person name="Ransome R.D."/>
            <person name="Dechmann D.K.N."/>
            <person name="Locatelli A.G."/>
            <person name="Puechmaille S.J."/>
            <person name="Fedrigo O."/>
            <person name="Jarvis E.D."/>
            <person name="Hiller M."/>
            <person name="Vernes S.C."/>
            <person name="Myers E.W."/>
            <person name="Teeling E.C."/>
        </authorList>
    </citation>
    <scope>NUCLEOTIDE SEQUENCE [LARGE SCALE GENOMIC DNA]</scope>
    <source>
        <strain evidence="2">MMyoMyo1</strain>
        <tissue evidence="2">Flight muscle</tissue>
    </source>
</reference>
<evidence type="ECO:0000256" key="1">
    <source>
        <dbReference type="SAM" id="MobiDB-lite"/>
    </source>
</evidence>
<evidence type="ECO:0000313" key="2">
    <source>
        <dbReference type="EMBL" id="KAF6290999.1"/>
    </source>
</evidence>